<dbReference type="PANTHER" id="PTHR23208:SF36">
    <property type="entry name" value="LYSOZYME-RELATED"/>
    <property type="match status" value="1"/>
</dbReference>
<keyword evidence="4" id="KW-1185">Reference proteome</keyword>
<evidence type="ECO:0000313" key="1">
    <source>
        <dbReference type="EMBL" id="CAD5220103.1"/>
    </source>
</evidence>
<dbReference type="GO" id="GO:0045087">
    <property type="term" value="P:innate immune response"/>
    <property type="evidence" value="ECO:0007669"/>
    <property type="project" value="TreeGrafter"/>
</dbReference>
<dbReference type="InterPro" id="IPR051595">
    <property type="entry name" value="GH25_Enzymes"/>
</dbReference>
<evidence type="ECO:0000313" key="3">
    <source>
        <dbReference type="Proteomes" id="UP000095284"/>
    </source>
</evidence>
<proteinExistence type="predicted"/>
<evidence type="ECO:0000313" key="2">
    <source>
        <dbReference type="EMBL" id="CAG9105915.1"/>
    </source>
</evidence>
<dbReference type="WBParaSite" id="BXY_1021000.1">
    <property type="protein sequence ID" value="BXY_1021000.1"/>
    <property type="gene ID" value="BXY_1021000"/>
</dbReference>
<dbReference type="EMBL" id="CAJFCV020000003">
    <property type="protein sequence ID" value="CAG9105915.1"/>
    <property type="molecule type" value="Genomic_DNA"/>
</dbReference>
<reference evidence="5" key="1">
    <citation type="submission" date="2016-11" db="UniProtKB">
        <authorList>
            <consortium name="WormBaseParasite"/>
        </authorList>
    </citation>
    <scope>IDENTIFICATION</scope>
</reference>
<name>A0A1I7SB13_BURXY</name>
<reference evidence="2" key="2">
    <citation type="submission" date="2020-08" db="EMBL/GenBank/DDBJ databases">
        <authorList>
            <person name="Kikuchi T."/>
        </authorList>
    </citation>
    <scope>NUCLEOTIDE SEQUENCE</scope>
    <source>
        <strain evidence="1">Ka4C1</strain>
    </source>
</reference>
<dbReference type="InterPro" id="IPR017853">
    <property type="entry name" value="GH"/>
</dbReference>
<evidence type="ECO:0000313" key="4">
    <source>
        <dbReference type="Proteomes" id="UP000659654"/>
    </source>
</evidence>
<dbReference type="AlphaFoldDB" id="A0A1I7SB13"/>
<dbReference type="Proteomes" id="UP000659654">
    <property type="component" value="Unassembled WGS sequence"/>
</dbReference>
<gene>
    <name evidence="1" type="ORF">BXYJ_LOCUS6011</name>
</gene>
<dbReference type="GO" id="GO:0007165">
    <property type="term" value="P:signal transduction"/>
    <property type="evidence" value="ECO:0007669"/>
    <property type="project" value="TreeGrafter"/>
</dbReference>
<dbReference type="SMR" id="A0A1I7SB13"/>
<dbReference type="Proteomes" id="UP000095284">
    <property type="component" value="Unplaced"/>
</dbReference>
<evidence type="ECO:0000313" key="5">
    <source>
        <dbReference type="WBParaSite" id="BXY_1021000.1"/>
    </source>
</evidence>
<dbReference type="SUPFAM" id="SSF51445">
    <property type="entry name" value="(Trans)glycosidases"/>
    <property type="match status" value="1"/>
</dbReference>
<dbReference type="OrthoDB" id="25039at2759"/>
<dbReference type="Proteomes" id="UP000582659">
    <property type="component" value="Unassembled WGS sequence"/>
</dbReference>
<dbReference type="EMBL" id="CAJFDI010000003">
    <property type="protein sequence ID" value="CAD5220103.1"/>
    <property type="molecule type" value="Genomic_DNA"/>
</dbReference>
<organism evidence="3 5">
    <name type="scientific">Bursaphelenchus xylophilus</name>
    <name type="common">Pinewood nematode worm</name>
    <name type="synonym">Aphelenchoides xylophilus</name>
    <dbReference type="NCBI Taxonomy" id="6326"/>
    <lineage>
        <taxon>Eukaryota</taxon>
        <taxon>Metazoa</taxon>
        <taxon>Ecdysozoa</taxon>
        <taxon>Nematoda</taxon>
        <taxon>Chromadorea</taxon>
        <taxon>Rhabditida</taxon>
        <taxon>Tylenchina</taxon>
        <taxon>Tylenchomorpha</taxon>
        <taxon>Aphelenchoidea</taxon>
        <taxon>Aphelenchoididae</taxon>
        <taxon>Bursaphelenchus</taxon>
    </lineage>
</organism>
<accession>A0A1I7SB13</accession>
<protein>
    <submittedName>
        <fullName evidence="1">(pine wood nematode) hypothetical protein</fullName>
    </submittedName>
</protein>
<sequence>MNLAVRRCELSFLVRKWLHELPFAVFVGCSQDLKLNTITDGIGTSSELLENNLQCLAKQNNKIFAFRIYNDGRDDEIGYKNVALAYQKFQAEFYVVPKIDPTEPAFRQVIAIYNAAKRHGFTFYRIFLKVTDPMRWNKAKQDNVAFINQFIKEAGAWNITVGLFTSWYDYYLITGNSNTIPESPLWYWNTLGVGLNAETQPNVNDFRTFGLFRRAPFAKMYGLEENVCGVVVNKHVFMNGPLAPGPSVASTNHT</sequence>
<dbReference type="PANTHER" id="PTHR23208">
    <property type="entry name" value="LYSOZYME PROTEIN"/>
    <property type="match status" value="1"/>
</dbReference>